<organism evidence="2 3">
    <name type="scientific">Seminavis robusta</name>
    <dbReference type="NCBI Taxonomy" id="568900"/>
    <lineage>
        <taxon>Eukaryota</taxon>
        <taxon>Sar</taxon>
        <taxon>Stramenopiles</taxon>
        <taxon>Ochrophyta</taxon>
        <taxon>Bacillariophyta</taxon>
        <taxon>Bacillariophyceae</taxon>
        <taxon>Bacillariophycidae</taxon>
        <taxon>Naviculales</taxon>
        <taxon>Naviculaceae</taxon>
        <taxon>Seminavis</taxon>
    </lineage>
</organism>
<dbReference type="EMBL" id="CAICTM010000874">
    <property type="protein sequence ID" value="CAB9517713.1"/>
    <property type="molecule type" value="Genomic_DNA"/>
</dbReference>
<evidence type="ECO:0000313" key="2">
    <source>
        <dbReference type="EMBL" id="CAB9517713.1"/>
    </source>
</evidence>
<feature type="compositionally biased region" description="Polar residues" evidence="1">
    <location>
        <begin position="942"/>
        <end position="957"/>
    </location>
</feature>
<protein>
    <submittedName>
        <fullName evidence="2">Uncharacterized protein</fullName>
    </submittedName>
</protein>
<comment type="caution">
    <text evidence="2">The sequence shown here is derived from an EMBL/GenBank/DDBJ whole genome shotgun (WGS) entry which is preliminary data.</text>
</comment>
<evidence type="ECO:0000256" key="1">
    <source>
        <dbReference type="SAM" id="MobiDB-lite"/>
    </source>
</evidence>
<keyword evidence="3" id="KW-1185">Reference proteome</keyword>
<feature type="compositionally biased region" description="Polar residues" evidence="1">
    <location>
        <begin position="156"/>
        <end position="173"/>
    </location>
</feature>
<feature type="region of interest" description="Disordered" evidence="1">
    <location>
        <begin position="1099"/>
        <end position="1194"/>
    </location>
</feature>
<feature type="region of interest" description="Disordered" evidence="1">
    <location>
        <begin position="1050"/>
        <end position="1070"/>
    </location>
</feature>
<feature type="compositionally biased region" description="Low complexity" evidence="1">
    <location>
        <begin position="57"/>
        <end position="83"/>
    </location>
</feature>
<feature type="region of interest" description="Disordered" evidence="1">
    <location>
        <begin position="223"/>
        <end position="332"/>
    </location>
</feature>
<dbReference type="Proteomes" id="UP001153069">
    <property type="component" value="Unassembled WGS sequence"/>
</dbReference>
<feature type="region of interest" description="Disordered" evidence="1">
    <location>
        <begin position="1242"/>
        <end position="1315"/>
    </location>
</feature>
<feature type="region of interest" description="Disordered" evidence="1">
    <location>
        <begin position="817"/>
        <end position="844"/>
    </location>
</feature>
<feature type="compositionally biased region" description="Polar residues" evidence="1">
    <location>
        <begin position="179"/>
        <end position="191"/>
    </location>
</feature>
<feature type="compositionally biased region" description="Low complexity" evidence="1">
    <location>
        <begin position="882"/>
        <end position="893"/>
    </location>
</feature>
<feature type="region of interest" description="Disordered" evidence="1">
    <location>
        <begin position="575"/>
        <end position="612"/>
    </location>
</feature>
<feature type="compositionally biased region" description="Low complexity" evidence="1">
    <location>
        <begin position="1160"/>
        <end position="1184"/>
    </location>
</feature>
<feature type="compositionally biased region" description="Pro residues" evidence="1">
    <location>
        <begin position="823"/>
        <end position="836"/>
    </location>
</feature>
<feature type="region of interest" description="Disordered" evidence="1">
    <location>
        <begin position="35"/>
        <end position="97"/>
    </location>
</feature>
<feature type="region of interest" description="Disordered" evidence="1">
    <location>
        <begin position="156"/>
        <end position="197"/>
    </location>
</feature>
<feature type="region of interest" description="Disordered" evidence="1">
    <location>
        <begin position="789"/>
        <end position="808"/>
    </location>
</feature>
<proteinExistence type="predicted"/>
<feature type="compositionally biased region" description="Basic and acidic residues" evidence="1">
    <location>
        <begin position="1266"/>
        <end position="1275"/>
    </location>
</feature>
<gene>
    <name evidence="2" type="ORF">SEMRO_875_G214370.2</name>
</gene>
<name>A0A9N8EBC3_9STRA</name>
<sequence length="1333" mass="143811">MSEDGGSNFWSMASTTIAPSPRMSDAPAVAATTGNEVPIAPYPPANGTPMAPPVNNHYPPAQPQYHQQQQQQQQHQIYLQHMHAQAHHAHAQMQAHQAQMQAQHYQYYHPPSYYPYPYGYAAPMPYSTAASASPVPAMPPQQQQLPLMTQQLEVAQQQPTMPRQLEQTPTHEQQPLAPQHQQLTFPKQQPESAPGSAPIQALVEKGTCIAPAVKMAAHGLTELGKEEPKAEQPAASGTDGEVSQGSYQCFPDDIPEQLSPATSDKKKSCPPLRTQLRLQFTELGKEEPKSGQPTASDMDEISNGEMSQEPCFPEEGPEQPSPAASDKKKSCPPSLRTRLWLQFREPKILEVWQGDMINPIDPVDILVISCCKEEYHITCPGSVIRAIEGSHDLCVASIAEKCEFDFRKEHGVWVSQLLDQKGLPFRRILCVLILDDDPPLDRMDRIYDSLFGSIASIEDRADDLRGKLTISIPLVGDAFHDTNVVATRLVQASKNALQTFPVCGKIQLYGYKEEQASILKEAATVSAASCFVQQASDATAPVAAPQPVATATVAPTQPVTSPKPVVQKPQAWLEPAAKQEQARGETPAEAKKDSVRTGAALPQPLDNPTQVIGLSRATQTQSGAKAAPVVAASVSPQPESAATPVRDGMIVPQPMSSPSPVIQPSHAKAPSAVANTAAKEAPVQYLERPVPPKAPNQTTTQPLTHNVATLQLPVAAQVQYVERPAPPKAPNQITNQPPVHNVANLHFPVEADSNVAMVQTRAAPTRPINQPPHAQASTVPIATAKAANVPQQVQQPYHSAPETRIAPPQVNAGPIARAAPIPTATPPQPPIAPPKPALGTTAPPTQQVYANAGQTRAAPTLTVGTPWPPVAEQKPAPPAPQPQVDAGPTERAAPTPPAYPPQPAIAQTGPVAPPAPQAQAKSGQSERAPPTLPAAPHHPVTQPLQASSEAASRSQPTARMPPLRICLNDSSADIILGENDIHGITNNITRFYKDEIRPMYQRTRPSSIEHVLRMLDVHYEIKHNGQSLPEAPAFWISLDGAKRCDQRRRGFNAHEPQQRHERPPPGTIYYGRKTRGHQVFFVRACSDCVKNDIRGNYKKRRTPEPEELTSEGKASPEESRSEVISSPIEGSATCPIELTTEGTSGPNVSEAKDGNLKMPTQAAAAAQLPPAEATETEPALSSSAVTQSASGDSKAEIRDMMETTRRMMQEAAGKGQFLLAWQLQEEIKRLENLQRLIQETAGEGNLTRPDPLLYSSQLSQPPARRTLPERSHPDGPCRSGADGTIGGPEEDPNDEPIRPREPKRQKRPQSIAGKLSDTVAGAFGWVFGLGNSK</sequence>
<reference evidence="2" key="1">
    <citation type="submission" date="2020-06" db="EMBL/GenBank/DDBJ databases">
        <authorList>
            <consortium name="Plant Systems Biology data submission"/>
        </authorList>
    </citation>
    <scope>NUCLEOTIDE SEQUENCE</scope>
    <source>
        <strain evidence="2">D6</strain>
    </source>
</reference>
<accession>A0A9N8EBC3</accession>
<feature type="compositionally biased region" description="Basic and acidic residues" evidence="1">
    <location>
        <begin position="580"/>
        <end position="595"/>
    </location>
</feature>
<feature type="compositionally biased region" description="Pro residues" evidence="1">
    <location>
        <begin position="894"/>
        <end position="903"/>
    </location>
</feature>
<feature type="compositionally biased region" description="Pro residues" evidence="1">
    <location>
        <begin position="40"/>
        <end position="52"/>
    </location>
</feature>
<feature type="region of interest" description="Disordered" evidence="1">
    <location>
        <begin position="859"/>
        <end position="961"/>
    </location>
</feature>
<evidence type="ECO:0000313" key="3">
    <source>
        <dbReference type="Proteomes" id="UP001153069"/>
    </source>
</evidence>